<dbReference type="SUPFAM" id="SSF48592">
    <property type="entry name" value="GroEL equatorial domain-like"/>
    <property type="match status" value="1"/>
</dbReference>
<dbReference type="InterPro" id="IPR027409">
    <property type="entry name" value="GroEL-like_apical_dom_sf"/>
</dbReference>
<dbReference type="SUPFAM" id="SSF54849">
    <property type="entry name" value="GroEL-intermediate domain like"/>
    <property type="match status" value="1"/>
</dbReference>
<proteinExistence type="inferred from homology"/>
<dbReference type="EMBL" id="MLAK01000838">
    <property type="protein sequence ID" value="OHT03176.1"/>
    <property type="molecule type" value="Genomic_DNA"/>
</dbReference>
<dbReference type="Gene3D" id="1.10.560.10">
    <property type="entry name" value="GroEL-like equatorial domain"/>
    <property type="match status" value="1"/>
</dbReference>
<protein>
    <submittedName>
        <fullName evidence="6">TCP-1/cpn60 chaperonin family protein</fullName>
    </submittedName>
</protein>
<dbReference type="GO" id="GO:0140662">
    <property type="term" value="F:ATP-dependent protein folding chaperone"/>
    <property type="evidence" value="ECO:0007669"/>
    <property type="project" value="InterPro"/>
</dbReference>
<gene>
    <name evidence="6" type="ORF">TRFO_06859</name>
</gene>
<name>A0A1J4JXI8_9EUKA</name>
<dbReference type="PRINTS" id="PR00304">
    <property type="entry name" value="TCOMPLEXTCP1"/>
</dbReference>
<evidence type="ECO:0000256" key="4">
    <source>
        <dbReference type="ARBA" id="ARBA00023186"/>
    </source>
</evidence>
<evidence type="ECO:0000313" key="6">
    <source>
        <dbReference type="EMBL" id="OHT03176.1"/>
    </source>
</evidence>
<dbReference type="Gene3D" id="3.50.7.10">
    <property type="entry name" value="GroEL"/>
    <property type="match status" value="1"/>
</dbReference>
<evidence type="ECO:0000256" key="2">
    <source>
        <dbReference type="ARBA" id="ARBA00022741"/>
    </source>
</evidence>
<keyword evidence="3 5" id="KW-0067">ATP-binding</keyword>
<comment type="similarity">
    <text evidence="1 5">Belongs to the TCP-1 chaperonin family.</text>
</comment>
<dbReference type="RefSeq" id="XP_068356312.1">
    <property type="nucleotide sequence ID" value="XM_068493346.1"/>
</dbReference>
<dbReference type="InterPro" id="IPR002423">
    <property type="entry name" value="Cpn60/GroEL/TCP-1"/>
</dbReference>
<evidence type="ECO:0000256" key="3">
    <source>
        <dbReference type="ARBA" id="ARBA00022840"/>
    </source>
</evidence>
<dbReference type="Pfam" id="PF00118">
    <property type="entry name" value="Cpn60_TCP1"/>
    <property type="match status" value="1"/>
</dbReference>
<evidence type="ECO:0000313" key="7">
    <source>
        <dbReference type="Proteomes" id="UP000179807"/>
    </source>
</evidence>
<keyword evidence="2 5" id="KW-0547">Nucleotide-binding</keyword>
<dbReference type="OrthoDB" id="10052040at2759"/>
<dbReference type="Gene3D" id="3.30.260.10">
    <property type="entry name" value="TCP-1-like chaperonin intermediate domain"/>
    <property type="match status" value="1"/>
</dbReference>
<dbReference type="VEuPathDB" id="TrichDB:TRFO_06859"/>
<accession>A0A1J4JXI8</accession>
<evidence type="ECO:0000256" key="1">
    <source>
        <dbReference type="ARBA" id="ARBA00008020"/>
    </source>
</evidence>
<dbReference type="AlphaFoldDB" id="A0A1J4JXI8"/>
<reference evidence="6" key="1">
    <citation type="submission" date="2016-10" db="EMBL/GenBank/DDBJ databases">
        <authorList>
            <person name="Benchimol M."/>
            <person name="Almeida L.G."/>
            <person name="Vasconcelos A.T."/>
            <person name="Perreira-Neves A."/>
            <person name="Rosa I.A."/>
            <person name="Tasca T."/>
            <person name="Bogo M.R."/>
            <person name="de Souza W."/>
        </authorList>
    </citation>
    <scope>NUCLEOTIDE SEQUENCE [LARGE SCALE GENOMIC DNA]</scope>
    <source>
        <strain evidence="6">K</strain>
    </source>
</reference>
<keyword evidence="4 5" id="KW-0143">Chaperone</keyword>
<keyword evidence="7" id="KW-1185">Reference proteome</keyword>
<comment type="caution">
    <text evidence="6">The sequence shown here is derived from an EMBL/GenBank/DDBJ whole genome shotgun (WGS) entry which is preliminary data.</text>
</comment>
<dbReference type="InterPro" id="IPR027413">
    <property type="entry name" value="GROEL-like_equatorial_sf"/>
</dbReference>
<evidence type="ECO:0000256" key="5">
    <source>
        <dbReference type="RuleBase" id="RU004187"/>
    </source>
</evidence>
<dbReference type="GeneID" id="94828050"/>
<dbReference type="PANTHER" id="PTHR11353">
    <property type="entry name" value="CHAPERONIN"/>
    <property type="match status" value="1"/>
</dbReference>
<sequence length="524" mass="58198">MSRREEQQSQIFKKDQAQNINFQSCHLLNDLMKTNIGPFGSIKMLESEKGELKLTKSGGELIRQLTIIHPTALLIGRAANAQDKAFHDGVSSIICFISALLEQSEYKLSDRIHPRVLVKGLEKARDFVLKQLDELSIPLSDTRSDLCDYVNSSALTKSPMNVSNIVVDAIHCIKEEDKQIDMDRVEVFKIQSARESARLVKGLVLEMGFRHDLMAKKMEKVRILALNVSLELEDTVVKTIMPVSNADERERMTIAERKFVDNKIRSIIELRDAVGGDFLLVNGKGIDQPSLDMLAHANISALRRVSRKTLQRLVFACGCRVVNCVDDLFPAVLGYAEKVTEEEHNKVKYVFIDEVQSPKAVSIVLGGMNVANLDLTETAVKSGLRALQNADNDKKLLPGAGATEIALSIKLQEYKKTLEAKDRLGVEIFSEALLSIPRTLMKNSGLNPSEIIGEMLNEAETGELAGVDLETGEVMDPTVFGIYDNYCVKRGIFQSAPIVASQLLLVDEIIQSTKVKEAKKKSED</sequence>
<organism evidence="6 7">
    <name type="scientific">Tritrichomonas foetus</name>
    <dbReference type="NCBI Taxonomy" id="1144522"/>
    <lineage>
        <taxon>Eukaryota</taxon>
        <taxon>Metamonada</taxon>
        <taxon>Parabasalia</taxon>
        <taxon>Tritrichomonadida</taxon>
        <taxon>Tritrichomonadidae</taxon>
        <taxon>Tritrichomonas</taxon>
    </lineage>
</organism>
<dbReference type="GO" id="GO:0005524">
    <property type="term" value="F:ATP binding"/>
    <property type="evidence" value="ECO:0007669"/>
    <property type="project" value="UniProtKB-KW"/>
</dbReference>
<dbReference type="InterPro" id="IPR017998">
    <property type="entry name" value="Chaperone_TCP-1"/>
</dbReference>
<dbReference type="SUPFAM" id="SSF52029">
    <property type="entry name" value="GroEL apical domain-like"/>
    <property type="match status" value="1"/>
</dbReference>
<dbReference type="InterPro" id="IPR027410">
    <property type="entry name" value="TCP-1-like_intermed_sf"/>
</dbReference>
<dbReference type="Proteomes" id="UP000179807">
    <property type="component" value="Unassembled WGS sequence"/>
</dbReference>